<feature type="compositionally biased region" description="Polar residues" evidence="1">
    <location>
        <begin position="716"/>
        <end position="725"/>
    </location>
</feature>
<dbReference type="HOGENOM" id="CLU_308830_0_0_1"/>
<feature type="compositionally biased region" description="Acidic residues" evidence="1">
    <location>
        <begin position="467"/>
        <end position="477"/>
    </location>
</feature>
<accession>A0A067SYU6</accession>
<protein>
    <recommendedName>
        <fullName evidence="2">GmrSD restriction endonucleases N-terminal domain-containing protein</fullName>
    </recommendedName>
</protein>
<dbReference type="Pfam" id="PF03235">
    <property type="entry name" value="GmrSD_N"/>
    <property type="match status" value="1"/>
</dbReference>
<feature type="compositionally biased region" description="Low complexity" evidence="1">
    <location>
        <begin position="692"/>
        <end position="710"/>
    </location>
</feature>
<feature type="region of interest" description="Disordered" evidence="1">
    <location>
        <begin position="596"/>
        <end position="631"/>
    </location>
</feature>
<evidence type="ECO:0000259" key="2">
    <source>
        <dbReference type="Pfam" id="PF03235"/>
    </source>
</evidence>
<feature type="compositionally biased region" description="Polar residues" evidence="1">
    <location>
        <begin position="535"/>
        <end position="548"/>
    </location>
</feature>
<reference evidence="4" key="1">
    <citation type="journal article" date="2014" name="Proc. Natl. Acad. Sci. U.S.A.">
        <title>Extensive sampling of basidiomycete genomes demonstrates inadequacy of the white-rot/brown-rot paradigm for wood decay fungi.</title>
        <authorList>
            <person name="Riley R."/>
            <person name="Salamov A.A."/>
            <person name="Brown D.W."/>
            <person name="Nagy L.G."/>
            <person name="Floudas D."/>
            <person name="Held B.W."/>
            <person name="Levasseur A."/>
            <person name="Lombard V."/>
            <person name="Morin E."/>
            <person name="Otillar R."/>
            <person name="Lindquist E.A."/>
            <person name="Sun H."/>
            <person name="LaButti K.M."/>
            <person name="Schmutz J."/>
            <person name="Jabbour D."/>
            <person name="Luo H."/>
            <person name="Baker S.E."/>
            <person name="Pisabarro A.G."/>
            <person name="Walton J.D."/>
            <person name="Blanchette R.A."/>
            <person name="Henrissat B."/>
            <person name="Martin F."/>
            <person name="Cullen D."/>
            <person name="Hibbett D.S."/>
            <person name="Grigoriev I.V."/>
        </authorList>
    </citation>
    <scope>NUCLEOTIDE SEQUENCE [LARGE SCALE GENOMIC DNA]</scope>
    <source>
        <strain evidence="4">CBS 339.88</strain>
    </source>
</reference>
<keyword evidence="4" id="KW-1185">Reference proteome</keyword>
<feature type="compositionally biased region" description="Acidic residues" evidence="1">
    <location>
        <begin position="15"/>
        <end position="28"/>
    </location>
</feature>
<dbReference type="Proteomes" id="UP000027222">
    <property type="component" value="Unassembled WGS sequence"/>
</dbReference>
<dbReference type="PANTHER" id="PTHR39639:SF1">
    <property type="entry name" value="DUF262 DOMAIN-CONTAINING PROTEIN"/>
    <property type="match status" value="1"/>
</dbReference>
<organism evidence="3 4">
    <name type="scientific">Galerina marginata (strain CBS 339.88)</name>
    <dbReference type="NCBI Taxonomy" id="685588"/>
    <lineage>
        <taxon>Eukaryota</taxon>
        <taxon>Fungi</taxon>
        <taxon>Dikarya</taxon>
        <taxon>Basidiomycota</taxon>
        <taxon>Agaricomycotina</taxon>
        <taxon>Agaricomycetes</taxon>
        <taxon>Agaricomycetidae</taxon>
        <taxon>Agaricales</taxon>
        <taxon>Agaricineae</taxon>
        <taxon>Strophariaceae</taxon>
        <taxon>Galerina</taxon>
    </lineage>
</organism>
<dbReference type="AlphaFoldDB" id="A0A067SYU6"/>
<dbReference type="EMBL" id="KL142387">
    <property type="protein sequence ID" value="KDR72864.1"/>
    <property type="molecule type" value="Genomic_DNA"/>
</dbReference>
<feature type="compositionally biased region" description="Pro residues" evidence="1">
    <location>
        <begin position="30"/>
        <end position="46"/>
    </location>
</feature>
<proteinExistence type="predicted"/>
<feature type="compositionally biased region" description="Low complexity" evidence="1">
    <location>
        <begin position="518"/>
        <end position="531"/>
    </location>
</feature>
<evidence type="ECO:0000256" key="1">
    <source>
        <dbReference type="SAM" id="MobiDB-lite"/>
    </source>
</evidence>
<dbReference type="InterPro" id="IPR004919">
    <property type="entry name" value="GmrSD_N"/>
</dbReference>
<name>A0A067SYU6_GALM3</name>
<feature type="compositionally biased region" description="Polar residues" evidence="1">
    <location>
        <begin position="775"/>
        <end position="786"/>
    </location>
</feature>
<feature type="region of interest" description="Disordered" evidence="1">
    <location>
        <begin position="889"/>
        <end position="955"/>
    </location>
</feature>
<feature type="region of interest" description="Disordered" evidence="1">
    <location>
        <begin position="692"/>
        <end position="728"/>
    </location>
</feature>
<feature type="compositionally biased region" description="Polar residues" evidence="1">
    <location>
        <begin position="1"/>
        <end position="10"/>
    </location>
</feature>
<gene>
    <name evidence="3" type="ORF">GALMADRAFT_252174</name>
</gene>
<feature type="region of interest" description="Disordered" evidence="1">
    <location>
        <begin position="434"/>
        <end position="548"/>
    </location>
</feature>
<evidence type="ECO:0000313" key="4">
    <source>
        <dbReference type="Proteomes" id="UP000027222"/>
    </source>
</evidence>
<evidence type="ECO:0000313" key="3">
    <source>
        <dbReference type="EMBL" id="KDR72864.1"/>
    </source>
</evidence>
<feature type="compositionally biased region" description="Low complexity" evidence="1">
    <location>
        <begin position="818"/>
        <end position="833"/>
    </location>
</feature>
<sequence>MPANQTTWVTFSDGELTDLSDSEDEDDALPPLPLPQPILPTQPLPQPTSSTSIANARAKPTRPSTQHATQKSKARGGLKTEMEKLKPYRLITYSTISIFDWIAQGLLDLNVEYQRGVVWNDTKQTFLLETLVWNFFMAPVVFSVHQRADGSESRVCIDGKQRLTSVWKFIKGEIPYKDPITNERLYYMNPPGAKRKLISTAMSNNFKNIQIPCAEFIGITAEQERDIFQRVQMGVPLGPADRLPAINGPYADLVRALSRRIDSKDGFESFLDWGKARGRDFRALSQIVYLMIHGTETKKAEPSTARLETFLSQRGDDVRVLQDTAFKVIDIFCRIIQDPVLGKPLEKDLSPLEFVMSGYLVYLYRKQFTDTQLSDAIAHMRENQKGSSRKFDSATFKQIMSFVQKQVPKLKPKLRTGQPGEPVASEALFHQVENAGGRAKQSHSQPPAPAPSGSKKSGGKRKREEPAEKEESEDEDYVAPVPVKKRAAANQKSEARTPALESAKPKAPASRLSLEGRTASTSKAKTSVKKGSPAKRTTSASAQVGTSSLSATRVDQQVCIPTVRPPQSARMGSISSRAASVASVSTLASAPVPQVAAAPTPPISTAPATGNVDSTSGPIPLPLPGRLRSTVPHAATHPNLQHVPAAASLFDESVKFTNASSNVVASSSSSGHDRLQPLRDAKAALKMKNKAANASMPAVGSSSSSNVVGNTDGARTASNVATTSGKPKYPKFTKKVVAEPTIPVALPVDNEWHADCENLMNFVGSAGSASQSQSTQNQRPSSSSTMARKHGTTPMVSAQVLAPMRTLTSSNTEGATRSGLATPSSTPSPSLGAQVPGSISRAFAPQPAQPQLQAANTATRDPRLARQNNRNQLAAPPAPLPNRSNVEITQASTSSSAPGVGGDAQGRLVPGSRELEGANDEYSNSYISTSSSKRARISAPYLAGSRQRPDDGFNR</sequence>
<feature type="domain" description="GmrSD restriction endonucleases N-terminal" evidence="2">
    <location>
        <begin position="112"/>
        <end position="208"/>
    </location>
</feature>
<feature type="region of interest" description="Disordered" evidence="1">
    <location>
        <begin position="1"/>
        <end position="77"/>
    </location>
</feature>
<dbReference type="PANTHER" id="PTHR39639">
    <property type="entry name" value="CHROMOSOME 16, WHOLE GENOME SHOTGUN SEQUENCE"/>
    <property type="match status" value="1"/>
</dbReference>
<feature type="compositionally biased region" description="Polar residues" evidence="1">
    <location>
        <begin position="806"/>
        <end position="815"/>
    </location>
</feature>
<dbReference type="OrthoDB" id="5419821at2759"/>
<feature type="region of interest" description="Disordered" evidence="1">
    <location>
        <begin position="767"/>
        <end position="837"/>
    </location>
</feature>
<dbReference type="STRING" id="685588.A0A067SYU6"/>
<feature type="compositionally biased region" description="Low complexity" evidence="1">
    <location>
        <begin position="923"/>
        <end position="932"/>
    </location>
</feature>